<dbReference type="InterPro" id="IPR011051">
    <property type="entry name" value="RmlC_Cupin_sf"/>
</dbReference>
<name>A0A6C1B680_9RHOO</name>
<dbReference type="Proteomes" id="UP000501991">
    <property type="component" value="Chromosome"/>
</dbReference>
<dbReference type="KEGG" id="azq:G3580_17205"/>
<evidence type="ECO:0000313" key="3">
    <source>
        <dbReference type="Proteomes" id="UP000501991"/>
    </source>
</evidence>
<reference evidence="2 3" key="1">
    <citation type="submission" date="2020-02" db="EMBL/GenBank/DDBJ databases">
        <title>Nitrogenibacter mangrovi gen. nov., sp. nov. isolated from mangrove sediment, a denitrifying betaproteobacterium.</title>
        <authorList>
            <person name="Liao H."/>
            <person name="Tian Y."/>
        </authorList>
    </citation>
    <scope>NUCLEOTIDE SEQUENCE [LARGE SCALE GENOMIC DNA]</scope>
    <source>
        <strain evidence="2 3">M9-3-2</strain>
    </source>
</reference>
<sequence>MHEFKRGSLTDPLPAAAADEHVTPLMHAGGARIERIVSHGQASPPGFWYDQDRDEWVLVVSGRGVLAFADGRRETLEPGDWICLPAGCRHRVEETHSPTVWLAVHLPRADT</sequence>
<dbReference type="Pfam" id="PF07883">
    <property type="entry name" value="Cupin_2"/>
    <property type="match status" value="1"/>
</dbReference>
<dbReference type="RefSeq" id="WP_173767570.1">
    <property type="nucleotide sequence ID" value="NZ_CP048836.1"/>
</dbReference>
<feature type="domain" description="Cupin type-2" evidence="1">
    <location>
        <begin position="50"/>
        <end position="104"/>
    </location>
</feature>
<evidence type="ECO:0000259" key="1">
    <source>
        <dbReference type="Pfam" id="PF07883"/>
    </source>
</evidence>
<organism evidence="2 3">
    <name type="scientific">Nitrogeniibacter mangrovi</name>
    <dbReference type="NCBI Taxonomy" id="2016596"/>
    <lineage>
        <taxon>Bacteria</taxon>
        <taxon>Pseudomonadati</taxon>
        <taxon>Pseudomonadota</taxon>
        <taxon>Betaproteobacteria</taxon>
        <taxon>Rhodocyclales</taxon>
        <taxon>Zoogloeaceae</taxon>
        <taxon>Nitrogeniibacter</taxon>
    </lineage>
</organism>
<dbReference type="CDD" id="cd06981">
    <property type="entry name" value="cupin_reut_a1446"/>
    <property type="match status" value="1"/>
</dbReference>
<proteinExistence type="predicted"/>
<dbReference type="EMBL" id="CP048836">
    <property type="protein sequence ID" value="QID19201.1"/>
    <property type="molecule type" value="Genomic_DNA"/>
</dbReference>
<keyword evidence="3" id="KW-1185">Reference proteome</keyword>
<protein>
    <submittedName>
        <fullName evidence="2">Cupin domain-containing protein</fullName>
    </submittedName>
</protein>
<evidence type="ECO:0000313" key="2">
    <source>
        <dbReference type="EMBL" id="QID19201.1"/>
    </source>
</evidence>
<accession>A0A6C1B680</accession>
<dbReference type="Gene3D" id="2.60.120.10">
    <property type="entry name" value="Jelly Rolls"/>
    <property type="match status" value="1"/>
</dbReference>
<gene>
    <name evidence="2" type="ORF">G3580_17205</name>
</gene>
<dbReference type="SUPFAM" id="SSF51182">
    <property type="entry name" value="RmlC-like cupins"/>
    <property type="match status" value="1"/>
</dbReference>
<dbReference type="InterPro" id="IPR013096">
    <property type="entry name" value="Cupin_2"/>
</dbReference>
<dbReference type="AlphaFoldDB" id="A0A6C1B680"/>
<dbReference type="InterPro" id="IPR014710">
    <property type="entry name" value="RmlC-like_jellyroll"/>
</dbReference>